<reference evidence="2" key="1">
    <citation type="submission" date="2022-07" db="EMBL/GenBank/DDBJ databases">
        <title>Taxonomy of Aspergillus series Nigri: significant species reduction supported by multi-species coalescent approaches.</title>
        <authorList>
            <person name="Bian C."/>
            <person name="Kusuya Y."/>
            <person name="Sklenar F."/>
            <person name="D'hooge E."/>
            <person name="Yaguchi T."/>
            <person name="Takahashi H."/>
            <person name="Hubka V."/>
        </authorList>
    </citation>
    <scope>NUCLEOTIDE SEQUENCE</scope>
    <source>
        <strain evidence="2">CBS 733.88</strain>
    </source>
</reference>
<dbReference type="InterPro" id="IPR001810">
    <property type="entry name" value="F-box_dom"/>
</dbReference>
<organism evidence="2 3">
    <name type="scientific">Aspergillus brasiliensis</name>
    <dbReference type="NCBI Taxonomy" id="319629"/>
    <lineage>
        <taxon>Eukaryota</taxon>
        <taxon>Fungi</taxon>
        <taxon>Dikarya</taxon>
        <taxon>Ascomycota</taxon>
        <taxon>Pezizomycotina</taxon>
        <taxon>Eurotiomycetes</taxon>
        <taxon>Eurotiomycetidae</taxon>
        <taxon>Eurotiales</taxon>
        <taxon>Aspergillaceae</taxon>
        <taxon>Aspergillus</taxon>
        <taxon>Aspergillus subgen. Circumdati</taxon>
    </lineage>
</organism>
<evidence type="ECO:0000259" key="1">
    <source>
        <dbReference type="PROSITE" id="PS50181"/>
    </source>
</evidence>
<dbReference type="Proteomes" id="UP001143548">
    <property type="component" value="Unassembled WGS sequence"/>
</dbReference>
<name>A0A9W5YWF6_9EURO</name>
<protein>
    <recommendedName>
        <fullName evidence="1">F-box domain-containing protein</fullName>
    </recommendedName>
</protein>
<gene>
    <name evidence="2" type="ORF">AbraCBS73388_009827</name>
</gene>
<dbReference type="InterPro" id="IPR036047">
    <property type="entry name" value="F-box-like_dom_sf"/>
</dbReference>
<proteinExistence type="predicted"/>
<comment type="caution">
    <text evidence="2">The sequence shown here is derived from an EMBL/GenBank/DDBJ whole genome shotgun (WGS) entry which is preliminary data.</text>
</comment>
<dbReference type="SUPFAM" id="SSF81383">
    <property type="entry name" value="F-box domain"/>
    <property type="match status" value="1"/>
</dbReference>
<sequence>MESAMSLRIENPVAKVFGFWEYQQPAPPKKIEPIKIDDGNRKAKTAAERYFVERFPMEIIFMILFLLDFPSLEELRLVNTTFKGLVESIAEYRFLREYAYEAVLMMCRTHISSYYTIKDIYNELRYPLCRTCPEFGPFLHLPTLRRCCYKCNAEDPSYRLARLCDLRVYFHLKDFRDIPLINCMLQPGTYIASVSRSMEIVGKLYGPDKAQQIMEANELQGEGSDEGGNHFWMEDLRNDGGQPSNRSRIPWGELGTPWMQFRATAPFPYYDHTKGPVEHGTYCRTCCGDFGRELEHTRDIGNARKWEYYRAFRETELSLHWLECHAEDASEDSSSQELA</sequence>
<dbReference type="AlphaFoldDB" id="A0A9W5YWF6"/>
<feature type="domain" description="F-box" evidence="1">
    <location>
        <begin position="49"/>
        <end position="95"/>
    </location>
</feature>
<dbReference type="EMBL" id="BROQ01000068">
    <property type="protein sequence ID" value="GKZ23456.1"/>
    <property type="molecule type" value="Genomic_DNA"/>
</dbReference>
<dbReference type="PROSITE" id="PS50181">
    <property type="entry name" value="FBOX"/>
    <property type="match status" value="1"/>
</dbReference>
<dbReference type="Pfam" id="PF00646">
    <property type="entry name" value="F-box"/>
    <property type="match status" value="1"/>
</dbReference>
<evidence type="ECO:0000313" key="2">
    <source>
        <dbReference type="EMBL" id="GKZ23456.1"/>
    </source>
</evidence>
<accession>A0A9W5YWF6</accession>
<evidence type="ECO:0000313" key="3">
    <source>
        <dbReference type="Proteomes" id="UP001143548"/>
    </source>
</evidence>